<reference evidence="2 3" key="1">
    <citation type="submission" date="2016-10" db="EMBL/GenBank/DDBJ databases">
        <authorList>
            <person name="de Groot N.N."/>
        </authorList>
    </citation>
    <scope>NUCLEOTIDE SEQUENCE [LARGE SCALE GENOMIC DNA]</scope>
    <source>
        <strain evidence="2 3">CGMCC 1.6114</strain>
    </source>
</reference>
<dbReference type="EMBL" id="FPAG01000003">
    <property type="protein sequence ID" value="SFS63012.1"/>
    <property type="molecule type" value="Genomic_DNA"/>
</dbReference>
<dbReference type="PANTHER" id="PTHR34289">
    <property type="entry name" value="PROTEIN, PUTATIVE (DUF819)-RELATED"/>
    <property type="match status" value="1"/>
</dbReference>
<feature type="transmembrane region" description="Helical" evidence="1">
    <location>
        <begin position="6"/>
        <end position="28"/>
    </location>
</feature>
<dbReference type="OrthoDB" id="653763at2"/>
<organism evidence="2 3">
    <name type="scientific">Zhouia amylolytica</name>
    <dbReference type="NCBI Taxonomy" id="376730"/>
    <lineage>
        <taxon>Bacteria</taxon>
        <taxon>Pseudomonadati</taxon>
        <taxon>Bacteroidota</taxon>
        <taxon>Flavobacteriia</taxon>
        <taxon>Flavobacteriales</taxon>
        <taxon>Flavobacteriaceae</taxon>
        <taxon>Zhouia</taxon>
    </lineage>
</organism>
<feature type="transmembrane region" description="Helical" evidence="1">
    <location>
        <begin position="305"/>
        <end position="325"/>
    </location>
</feature>
<gene>
    <name evidence="2" type="ORF">SAMN04487906_1030</name>
</gene>
<dbReference type="Proteomes" id="UP000183209">
    <property type="component" value="Unassembled WGS sequence"/>
</dbReference>
<feature type="transmembrane region" description="Helical" evidence="1">
    <location>
        <begin position="331"/>
        <end position="350"/>
    </location>
</feature>
<evidence type="ECO:0000313" key="3">
    <source>
        <dbReference type="Proteomes" id="UP000183209"/>
    </source>
</evidence>
<dbReference type="PRINTS" id="PR00173">
    <property type="entry name" value="EDTRNSPORT"/>
</dbReference>
<dbReference type="PANTHER" id="PTHR34289:SF8">
    <property type="entry name" value="DUF819 DOMAIN-CONTAINING PROTEIN"/>
    <property type="match status" value="1"/>
</dbReference>
<feature type="transmembrane region" description="Helical" evidence="1">
    <location>
        <begin position="233"/>
        <end position="254"/>
    </location>
</feature>
<feature type="transmembrane region" description="Helical" evidence="1">
    <location>
        <begin position="170"/>
        <end position="192"/>
    </location>
</feature>
<accession>A0A1I6RE81</accession>
<feature type="transmembrane region" description="Helical" evidence="1">
    <location>
        <begin position="40"/>
        <end position="63"/>
    </location>
</feature>
<evidence type="ECO:0000256" key="1">
    <source>
        <dbReference type="SAM" id="Phobius"/>
    </source>
</evidence>
<protein>
    <submittedName>
        <fullName evidence="2">Uncharacterized membrane protein</fullName>
    </submittedName>
</protein>
<keyword evidence="1" id="KW-0472">Membrane</keyword>
<proteinExistence type="predicted"/>
<name>A0A1I6RE81_9FLAO</name>
<sequence>MEETHTALITNDAVVLGLLAVILGIIFSTSSSNNPYFKKFYKVIPSVLLCYFIPALFNTFNIIDGEESQLYFVASRYLLPASLVLLTISINFKELKKLGSKAIIMFLTGTLGIIIGAPVALYLVGSIFPDVLNPGGEEVWRGLTTIAGSWIGGGANQTAMFELFEASNDLFAQMIAVDVLVANLWMGFLLYWSQRPQVIDKWLKADSKPIYELQQRLEDQQAGKWLPVNANRIMILVAVGFGITGLAHLFADILAPFFQENYPQLNKYSLNKPFFWIIVIATTLGLGLSFTKAREVESFGASKMGSVFLYILVATIGMHMDLGAVLDNPKFFLIGLVWISIHILIMLIVAKLIKAPFFFVAVGSQANIGGAASAPIVAASFSPYLAPVGVLLAVLGYAVGTYGAYMCGIILSSVFGLL</sequence>
<evidence type="ECO:0000313" key="2">
    <source>
        <dbReference type="EMBL" id="SFS63012.1"/>
    </source>
</evidence>
<dbReference type="Pfam" id="PF05684">
    <property type="entry name" value="DUF819"/>
    <property type="match status" value="1"/>
</dbReference>
<feature type="transmembrane region" description="Helical" evidence="1">
    <location>
        <begin position="274"/>
        <end position="293"/>
    </location>
</feature>
<dbReference type="InterPro" id="IPR008537">
    <property type="entry name" value="DUF819"/>
</dbReference>
<feature type="transmembrane region" description="Helical" evidence="1">
    <location>
        <begin position="357"/>
        <end position="378"/>
    </location>
</feature>
<keyword evidence="1" id="KW-1133">Transmembrane helix</keyword>
<keyword evidence="1" id="KW-0812">Transmembrane</keyword>
<feature type="transmembrane region" description="Helical" evidence="1">
    <location>
        <begin position="102"/>
        <end position="124"/>
    </location>
</feature>
<feature type="transmembrane region" description="Helical" evidence="1">
    <location>
        <begin position="384"/>
        <end position="417"/>
    </location>
</feature>
<dbReference type="RefSeq" id="WP_038266498.1">
    <property type="nucleotide sequence ID" value="NZ_FPAG01000003.1"/>
</dbReference>
<dbReference type="AlphaFoldDB" id="A0A1I6RE81"/>
<feature type="transmembrane region" description="Helical" evidence="1">
    <location>
        <begin position="69"/>
        <end position="90"/>
    </location>
</feature>